<dbReference type="PANTHER" id="PTHR31672:SF13">
    <property type="entry name" value="F-BOX PROTEIN CPR30-LIKE"/>
    <property type="match status" value="1"/>
</dbReference>
<dbReference type="Pfam" id="PF00646">
    <property type="entry name" value="F-box"/>
    <property type="match status" value="1"/>
</dbReference>
<dbReference type="KEGG" id="cic:CICLE_v10006982mg"/>
<sequence length="187" mass="21228">MELKAATFLLDDILYDILLKLPTKSLFRFRFVSRNWGNIIDSLSFCTKHVTTEATAAEEPQILRVPFPLGLSKALHSLSYDGKVYIEKWCWFQHMHGVGDAFLCNPLRGEVLELPRARIPTPNMSNVDHSRQHVQDCPCGSKVYTLGTDSWREISSAVTHNHLGHDGVSAYGDMHWLANSFWRSPGE</sequence>
<dbReference type="InParanoid" id="V4S4M4"/>
<dbReference type="InterPro" id="IPR050796">
    <property type="entry name" value="SCF_F-box_component"/>
</dbReference>
<dbReference type="PANTHER" id="PTHR31672">
    <property type="entry name" value="BNACNNG10540D PROTEIN"/>
    <property type="match status" value="1"/>
</dbReference>
<gene>
    <name evidence="2" type="ORF">CICLE_v10006982mg</name>
</gene>
<dbReference type="InterPro" id="IPR001810">
    <property type="entry name" value="F-box_dom"/>
</dbReference>
<dbReference type="Gramene" id="ESR35297">
    <property type="protein sequence ID" value="ESR35297"/>
    <property type="gene ID" value="CICLE_v10006982mg"/>
</dbReference>
<evidence type="ECO:0000313" key="3">
    <source>
        <dbReference type="Proteomes" id="UP000030687"/>
    </source>
</evidence>
<dbReference type="Proteomes" id="UP000030687">
    <property type="component" value="Unassembled WGS sequence"/>
</dbReference>
<keyword evidence="3" id="KW-1185">Reference proteome</keyword>
<dbReference type="InterPro" id="IPR036047">
    <property type="entry name" value="F-box-like_dom_sf"/>
</dbReference>
<organism evidence="2 3">
    <name type="scientific">Citrus clementina</name>
    <name type="common">Clementine</name>
    <name type="synonym">Citrus deliciosa x Citrus sinensis</name>
    <dbReference type="NCBI Taxonomy" id="85681"/>
    <lineage>
        <taxon>Eukaryota</taxon>
        <taxon>Viridiplantae</taxon>
        <taxon>Streptophyta</taxon>
        <taxon>Embryophyta</taxon>
        <taxon>Tracheophyta</taxon>
        <taxon>Spermatophyta</taxon>
        <taxon>Magnoliopsida</taxon>
        <taxon>eudicotyledons</taxon>
        <taxon>Gunneridae</taxon>
        <taxon>Pentapetalae</taxon>
        <taxon>rosids</taxon>
        <taxon>malvids</taxon>
        <taxon>Sapindales</taxon>
        <taxon>Rutaceae</taxon>
        <taxon>Aurantioideae</taxon>
        <taxon>Citrus</taxon>
    </lineage>
</organism>
<dbReference type="EMBL" id="KI537036">
    <property type="protein sequence ID" value="ESR35297.1"/>
    <property type="molecule type" value="Genomic_DNA"/>
</dbReference>
<reference evidence="2 3" key="1">
    <citation type="submission" date="2013-10" db="EMBL/GenBank/DDBJ databases">
        <authorList>
            <consortium name="International Citrus Genome Consortium"/>
            <person name="Jenkins J."/>
            <person name="Schmutz J."/>
            <person name="Prochnik S."/>
            <person name="Rokhsar D."/>
            <person name="Gmitter F."/>
            <person name="Ollitrault P."/>
            <person name="Machado M."/>
            <person name="Talon M."/>
            <person name="Wincker P."/>
            <person name="Jaillon O."/>
            <person name="Morgante M."/>
        </authorList>
    </citation>
    <scope>NUCLEOTIDE SEQUENCE</scope>
    <source>
        <strain evidence="3">cv. Clemenules</strain>
    </source>
</reference>
<dbReference type="SUPFAM" id="SSF81383">
    <property type="entry name" value="F-box domain"/>
    <property type="match status" value="1"/>
</dbReference>
<evidence type="ECO:0000259" key="1">
    <source>
        <dbReference type="SMART" id="SM00256"/>
    </source>
</evidence>
<dbReference type="AlphaFoldDB" id="V4S4M4"/>
<protein>
    <recommendedName>
        <fullName evidence="1">F-box domain-containing protein</fullName>
    </recommendedName>
</protein>
<proteinExistence type="predicted"/>
<accession>V4S4M4</accession>
<evidence type="ECO:0000313" key="2">
    <source>
        <dbReference type="EMBL" id="ESR35297.1"/>
    </source>
</evidence>
<feature type="domain" description="F-box" evidence="1">
    <location>
        <begin position="9"/>
        <end position="49"/>
    </location>
</feature>
<feature type="non-terminal residue" evidence="2">
    <location>
        <position position="187"/>
    </location>
</feature>
<name>V4S4M4_CITCL</name>
<dbReference type="SMART" id="SM00256">
    <property type="entry name" value="FBOX"/>
    <property type="match status" value="1"/>
</dbReference>